<dbReference type="EMBL" id="BOPG01000121">
    <property type="protein sequence ID" value="GIJ64558.1"/>
    <property type="molecule type" value="Genomic_DNA"/>
</dbReference>
<evidence type="ECO:0000313" key="2">
    <source>
        <dbReference type="Proteomes" id="UP000612585"/>
    </source>
</evidence>
<comment type="caution">
    <text evidence="1">The sequence shown here is derived from an EMBL/GenBank/DDBJ whole genome shotgun (WGS) entry which is preliminary data.</text>
</comment>
<dbReference type="RefSeq" id="WP_204013503.1">
    <property type="nucleotide sequence ID" value="NZ_BOPG01000121.1"/>
</dbReference>
<reference evidence="1" key="1">
    <citation type="submission" date="2021-01" db="EMBL/GenBank/DDBJ databases">
        <title>Whole genome shotgun sequence of Virgisporangium aurantiacum NBRC 16421.</title>
        <authorList>
            <person name="Komaki H."/>
            <person name="Tamura T."/>
        </authorList>
    </citation>
    <scope>NUCLEOTIDE SEQUENCE</scope>
    <source>
        <strain evidence="1">NBRC 16421</strain>
    </source>
</reference>
<name>A0A8J4E7U1_9ACTN</name>
<accession>A0A8J4E7U1</accession>
<gene>
    <name evidence="1" type="ORF">Vau01_120740</name>
</gene>
<evidence type="ECO:0000313" key="1">
    <source>
        <dbReference type="EMBL" id="GIJ64558.1"/>
    </source>
</evidence>
<keyword evidence="2" id="KW-1185">Reference proteome</keyword>
<organism evidence="1 2">
    <name type="scientific">Virgisporangium aurantiacum</name>
    <dbReference type="NCBI Taxonomy" id="175570"/>
    <lineage>
        <taxon>Bacteria</taxon>
        <taxon>Bacillati</taxon>
        <taxon>Actinomycetota</taxon>
        <taxon>Actinomycetes</taxon>
        <taxon>Micromonosporales</taxon>
        <taxon>Micromonosporaceae</taxon>
        <taxon>Virgisporangium</taxon>
    </lineage>
</organism>
<protein>
    <submittedName>
        <fullName evidence="1">Uncharacterized protein</fullName>
    </submittedName>
</protein>
<proteinExistence type="predicted"/>
<dbReference type="Proteomes" id="UP000612585">
    <property type="component" value="Unassembled WGS sequence"/>
</dbReference>
<dbReference type="AlphaFoldDB" id="A0A8J4E7U1"/>
<sequence>MTQLWFRLEDVIPLAEHAMACTSHRPTKAQDLAQAPLRPALIWNSNGSHDWIESNGIPGWYTKHGVLHTAVASTWQHTATGRRGTVDLPRYRTAYIPLGHTEDQPGLAVAIRIARDYQRHWMWIDIDPTDAPGHVRVGFTTHRISLVPAGTIWTFATVTCDAVAGASYPALIAAGYTTDTGHLLARFDRATVENLIVDLDAIHDNPDRAHDPMPGQYPILRMLDDDVLAVYADYHDGFNTIVYETDEVCPDGDGHYSVGSYRWPWRLANSNWPT</sequence>